<sequence length="103" mass="11971">MDDVRQLTQIINYMDENLALCRLLINNTIDSRFAERLLKLPNIQRLLGEQLVGGYRNDEIDYMYQFIVTGGFAIIKTWINRDERESPGKIAVLLLRSIGKILE</sequence>
<dbReference type="EMBL" id="VSSQ01030835">
    <property type="protein sequence ID" value="MPM81507.1"/>
    <property type="molecule type" value="Genomic_DNA"/>
</dbReference>
<proteinExistence type="predicted"/>
<feature type="domain" description="Transcriptional regulator TetR C-terminal Firmicutes type" evidence="1">
    <location>
        <begin position="7"/>
        <end position="98"/>
    </location>
</feature>
<reference evidence="2" key="1">
    <citation type="submission" date="2019-08" db="EMBL/GenBank/DDBJ databases">
        <authorList>
            <person name="Kucharzyk K."/>
            <person name="Murdoch R.W."/>
            <person name="Higgins S."/>
            <person name="Loffler F."/>
        </authorList>
    </citation>
    <scope>NUCLEOTIDE SEQUENCE</scope>
</reference>
<evidence type="ECO:0000259" key="1">
    <source>
        <dbReference type="Pfam" id="PF14278"/>
    </source>
</evidence>
<protein>
    <recommendedName>
        <fullName evidence="1">Transcriptional regulator TetR C-terminal Firmicutes type domain-containing protein</fullName>
    </recommendedName>
</protein>
<comment type="caution">
    <text evidence="2">The sequence shown here is derived from an EMBL/GenBank/DDBJ whole genome shotgun (WGS) entry which is preliminary data.</text>
</comment>
<accession>A0A645CX65</accession>
<dbReference type="AlphaFoldDB" id="A0A645CX65"/>
<gene>
    <name evidence="2" type="ORF">SDC9_128560</name>
</gene>
<dbReference type="InterPro" id="IPR039532">
    <property type="entry name" value="TetR_C_Firmicutes"/>
</dbReference>
<evidence type="ECO:0000313" key="2">
    <source>
        <dbReference type="EMBL" id="MPM81507.1"/>
    </source>
</evidence>
<dbReference type="Pfam" id="PF14278">
    <property type="entry name" value="TetR_C_8"/>
    <property type="match status" value="1"/>
</dbReference>
<organism evidence="2">
    <name type="scientific">bioreactor metagenome</name>
    <dbReference type="NCBI Taxonomy" id="1076179"/>
    <lineage>
        <taxon>unclassified sequences</taxon>
        <taxon>metagenomes</taxon>
        <taxon>ecological metagenomes</taxon>
    </lineage>
</organism>
<dbReference type="Gene3D" id="1.10.357.10">
    <property type="entry name" value="Tetracycline Repressor, domain 2"/>
    <property type="match status" value="1"/>
</dbReference>
<name>A0A645CX65_9ZZZZ</name>